<reference evidence="2 3" key="1">
    <citation type="submission" date="2018-06" db="EMBL/GenBank/DDBJ databases">
        <title>A transcriptomic atlas of mushroom development highlights an independent origin of complex multicellularity.</title>
        <authorList>
            <consortium name="DOE Joint Genome Institute"/>
            <person name="Krizsan K."/>
            <person name="Almasi E."/>
            <person name="Merenyi Z."/>
            <person name="Sahu N."/>
            <person name="Viragh M."/>
            <person name="Koszo T."/>
            <person name="Mondo S."/>
            <person name="Kiss B."/>
            <person name="Balint B."/>
            <person name="Kues U."/>
            <person name="Barry K."/>
            <person name="Hegedus J.C."/>
            <person name="Henrissat B."/>
            <person name="Johnson J."/>
            <person name="Lipzen A."/>
            <person name="Ohm R."/>
            <person name="Nagy I."/>
            <person name="Pangilinan J."/>
            <person name="Yan J."/>
            <person name="Xiong Y."/>
            <person name="Grigoriev I.V."/>
            <person name="Hibbett D.S."/>
            <person name="Nagy L.G."/>
        </authorList>
    </citation>
    <scope>NUCLEOTIDE SEQUENCE [LARGE SCALE GENOMIC DNA]</scope>
    <source>
        <strain evidence="2 3">SZMC22713</strain>
    </source>
</reference>
<sequence>MPTVDQNKWEDWEDISEEPEDVEDIVEPEVEDTHGNDRPSVDQFTEWYAGAAMTYGTVPNYYEYISQNHKDAKARKENPFFPFESFTEWELADWLSRLKCPMTVLDKFFQLKFVKDRPLTFGNAKKFRAVLETLPAGGPQWMSRKVAIPGRETTKPLIFYYRDGLQSFRYLFGNPLFKGHMDHCPRQVWTSPAKEVRIYDEMMTGELTWDIQDKVSPGETLGLVILGSDKTHLTNHQGDKEAHCVYMSCGNIKKDVRNKATARAWLLVGQIPVAK</sequence>
<dbReference type="Proteomes" id="UP000294933">
    <property type="component" value="Unassembled WGS sequence"/>
</dbReference>
<feature type="region of interest" description="Disordered" evidence="1">
    <location>
        <begin position="1"/>
        <end position="23"/>
    </location>
</feature>
<proteinExistence type="predicted"/>
<evidence type="ECO:0000313" key="2">
    <source>
        <dbReference type="EMBL" id="TDL14392.1"/>
    </source>
</evidence>
<dbReference type="OrthoDB" id="3232986at2759"/>
<dbReference type="STRING" id="50990.A0A4Y7PHT6"/>
<dbReference type="InterPro" id="IPR041078">
    <property type="entry name" value="Plavaka"/>
</dbReference>
<evidence type="ECO:0000313" key="3">
    <source>
        <dbReference type="Proteomes" id="UP000294933"/>
    </source>
</evidence>
<protein>
    <submittedName>
        <fullName evidence="2">Uncharacterized protein</fullName>
    </submittedName>
</protein>
<keyword evidence="3" id="KW-1185">Reference proteome</keyword>
<dbReference type="EMBL" id="ML170343">
    <property type="protein sequence ID" value="TDL14392.1"/>
    <property type="molecule type" value="Genomic_DNA"/>
</dbReference>
<dbReference type="VEuPathDB" id="FungiDB:BD410DRAFT_734142"/>
<feature type="compositionally biased region" description="Acidic residues" evidence="1">
    <location>
        <begin position="11"/>
        <end position="23"/>
    </location>
</feature>
<name>A0A4Y7PHT6_9AGAM</name>
<evidence type="ECO:0000256" key="1">
    <source>
        <dbReference type="SAM" id="MobiDB-lite"/>
    </source>
</evidence>
<organism evidence="2 3">
    <name type="scientific">Rickenella mellea</name>
    <dbReference type="NCBI Taxonomy" id="50990"/>
    <lineage>
        <taxon>Eukaryota</taxon>
        <taxon>Fungi</taxon>
        <taxon>Dikarya</taxon>
        <taxon>Basidiomycota</taxon>
        <taxon>Agaricomycotina</taxon>
        <taxon>Agaricomycetes</taxon>
        <taxon>Hymenochaetales</taxon>
        <taxon>Rickenellaceae</taxon>
        <taxon>Rickenella</taxon>
    </lineage>
</organism>
<feature type="non-terminal residue" evidence="2">
    <location>
        <position position="275"/>
    </location>
</feature>
<accession>A0A4Y7PHT6</accession>
<dbReference type="AlphaFoldDB" id="A0A4Y7PHT6"/>
<dbReference type="Pfam" id="PF18759">
    <property type="entry name" value="Plavaka"/>
    <property type="match status" value="1"/>
</dbReference>
<gene>
    <name evidence="2" type="ORF">BD410DRAFT_734142</name>
</gene>